<name>X1SRG9_9ZZZZ</name>
<accession>X1SRG9</accession>
<sequence length="62" mass="7263">MERRTVKDVKKGKGIKKYAQKERKLLFLFTFCPKAFAPDRRGLCTYNASKDERGFSYSQDLP</sequence>
<reference evidence="1" key="1">
    <citation type="journal article" date="2014" name="Front. Microbiol.">
        <title>High frequency of phylogenetically diverse reductive dehalogenase-homologous genes in deep subseafloor sedimentary metagenomes.</title>
        <authorList>
            <person name="Kawai M."/>
            <person name="Futagami T."/>
            <person name="Toyoda A."/>
            <person name="Takaki Y."/>
            <person name="Nishi S."/>
            <person name="Hori S."/>
            <person name="Arai W."/>
            <person name="Tsubouchi T."/>
            <person name="Morono Y."/>
            <person name="Uchiyama I."/>
            <person name="Ito T."/>
            <person name="Fujiyama A."/>
            <person name="Inagaki F."/>
            <person name="Takami H."/>
        </authorList>
    </citation>
    <scope>NUCLEOTIDE SEQUENCE</scope>
    <source>
        <strain evidence="1">Expedition CK06-06</strain>
    </source>
</reference>
<organism evidence="1">
    <name type="scientific">marine sediment metagenome</name>
    <dbReference type="NCBI Taxonomy" id="412755"/>
    <lineage>
        <taxon>unclassified sequences</taxon>
        <taxon>metagenomes</taxon>
        <taxon>ecological metagenomes</taxon>
    </lineage>
</organism>
<comment type="caution">
    <text evidence="1">The sequence shown here is derived from an EMBL/GenBank/DDBJ whole genome shotgun (WGS) entry which is preliminary data.</text>
</comment>
<protein>
    <submittedName>
        <fullName evidence="1">Uncharacterized protein</fullName>
    </submittedName>
</protein>
<evidence type="ECO:0000313" key="1">
    <source>
        <dbReference type="EMBL" id="GAI81746.1"/>
    </source>
</evidence>
<dbReference type="EMBL" id="BARW01014936">
    <property type="protein sequence ID" value="GAI81746.1"/>
    <property type="molecule type" value="Genomic_DNA"/>
</dbReference>
<dbReference type="AlphaFoldDB" id="X1SRG9"/>
<proteinExistence type="predicted"/>
<gene>
    <name evidence="1" type="ORF">S12H4_26342</name>
</gene>